<keyword evidence="3" id="KW-1185">Reference proteome</keyword>
<proteinExistence type="predicted"/>
<dbReference type="InterPro" id="IPR000182">
    <property type="entry name" value="GNAT_dom"/>
</dbReference>
<dbReference type="CDD" id="cd04301">
    <property type="entry name" value="NAT_SF"/>
    <property type="match status" value="1"/>
</dbReference>
<name>A0A2S2DXU0_9BACT</name>
<dbReference type="EC" id="2.3.1.267" evidence="2"/>
<organism evidence="2 3">
    <name type="scientific">Aquirufa nivalisilvae</name>
    <dbReference type="NCBI Taxonomy" id="2516557"/>
    <lineage>
        <taxon>Bacteria</taxon>
        <taxon>Pseudomonadati</taxon>
        <taxon>Bacteroidota</taxon>
        <taxon>Cytophagia</taxon>
        <taxon>Cytophagales</taxon>
        <taxon>Flectobacillaceae</taxon>
        <taxon>Aquirufa</taxon>
    </lineage>
</organism>
<dbReference type="AlphaFoldDB" id="A0A2S2DXU0"/>
<feature type="domain" description="N-acetyltransferase" evidence="1">
    <location>
        <begin position="30"/>
        <end position="182"/>
    </location>
</feature>
<keyword evidence="2" id="KW-0012">Acyltransferase</keyword>
<dbReference type="OrthoDB" id="9811523at2"/>
<dbReference type="RefSeq" id="WP_109323549.1">
    <property type="nucleotide sequence ID" value="NZ_CP029346.1"/>
</dbReference>
<dbReference type="KEGG" id="psez:HME7025_02011"/>
<evidence type="ECO:0000313" key="3">
    <source>
        <dbReference type="Proteomes" id="UP000245468"/>
    </source>
</evidence>
<evidence type="ECO:0000259" key="1">
    <source>
        <dbReference type="PROSITE" id="PS51186"/>
    </source>
</evidence>
<reference evidence="3" key="1">
    <citation type="submission" date="2018-05" db="EMBL/GenBank/DDBJ databases">
        <title>Pseudarcicella sp. HME7025 Genome sequencing and assembly.</title>
        <authorList>
            <person name="Kim H."/>
            <person name="Kang H."/>
            <person name="Joh K."/>
        </authorList>
    </citation>
    <scope>NUCLEOTIDE SEQUENCE [LARGE SCALE GENOMIC DNA]</scope>
    <source>
        <strain evidence="3">HME7025</strain>
    </source>
</reference>
<gene>
    <name evidence="2" type="primary">rimJ</name>
    <name evidence="2" type="ORF">HME7025_02011</name>
</gene>
<sequence>MIAIKTPRLQLIPLDHSLLTTWAEQGRDALEIQIGLQHNTWEIEAFFQEETQMALQDYWLPMTKKFPFDFIWYTNWEIVLLEKSCSIGGIGLAGLPNDQGFTEVGYCLDKKFRGLGYASEALQYLIEWASQDKDLQYLIAETPIDNLSSQSVLLKNGFLQTGQKTLQQPKGMEVFTWKRPIQSSRT</sequence>
<dbReference type="PANTHER" id="PTHR43792">
    <property type="entry name" value="GNAT FAMILY, PUTATIVE (AFU_ORTHOLOGUE AFUA_3G00765)-RELATED-RELATED"/>
    <property type="match status" value="1"/>
</dbReference>
<protein>
    <submittedName>
        <fullName evidence="2">Ribosomal-protein-alanine N-acetyltransferase</fullName>
        <ecNumber evidence="2">2.3.1.267</ecNumber>
    </submittedName>
</protein>
<dbReference type="SUPFAM" id="SSF55729">
    <property type="entry name" value="Acyl-CoA N-acyltransferases (Nat)"/>
    <property type="match status" value="1"/>
</dbReference>
<keyword evidence="2" id="KW-0808">Transferase</keyword>
<dbReference type="InterPro" id="IPR051531">
    <property type="entry name" value="N-acetyltransferase"/>
</dbReference>
<dbReference type="PANTHER" id="PTHR43792:SF13">
    <property type="entry name" value="ACETYLTRANSFERASE"/>
    <property type="match status" value="1"/>
</dbReference>
<dbReference type="Gene3D" id="3.40.630.30">
    <property type="match status" value="1"/>
</dbReference>
<dbReference type="PROSITE" id="PS51186">
    <property type="entry name" value="GNAT"/>
    <property type="match status" value="1"/>
</dbReference>
<dbReference type="EMBL" id="CP029346">
    <property type="protein sequence ID" value="AWL09860.1"/>
    <property type="molecule type" value="Genomic_DNA"/>
</dbReference>
<dbReference type="InterPro" id="IPR016181">
    <property type="entry name" value="Acyl_CoA_acyltransferase"/>
</dbReference>
<accession>A0A2S2DXU0</accession>
<dbReference type="GO" id="GO:0008999">
    <property type="term" value="F:protein-N-terminal-alanine acetyltransferase activity"/>
    <property type="evidence" value="ECO:0007669"/>
    <property type="project" value="UniProtKB-EC"/>
</dbReference>
<evidence type="ECO:0000313" key="2">
    <source>
        <dbReference type="EMBL" id="AWL09860.1"/>
    </source>
</evidence>
<dbReference type="Pfam" id="PF13302">
    <property type="entry name" value="Acetyltransf_3"/>
    <property type="match status" value="1"/>
</dbReference>
<dbReference type="Proteomes" id="UP000245468">
    <property type="component" value="Chromosome"/>
</dbReference>